<comment type="caution">
    <text evidence="3">The sequence shown here is derived from an EMBL/GenBank/DDBJ whole genome shotgun (WGS) entry which is preliminary data.</text>
</comment>
<accession>A0A4C1VFX0</accession>
<feature type="signal peptide" evidence="2">
    <location>
        <begin position="1"/>
        <end position="23"/>
    </location>
</feature>
<evidence type="ECO:0000313" key="4">
    <source>
        <dbReference type="Proteomes" id="UP000299102"/>
    </source>
</evidence>
<evidence type="ECO:0000313" key="3">
    <source>
        <dbReference type="EMBL" id="GBP36595.1"/>
    </source>
</evidence>
<sequence length="163" mass="18035">MPRGTAVAHICFSGRLLWRGALAVSASGVNCLIDREERDRAVTSRVGSSDGNDFENESIQVQGHDDQSISSDESLEEPLPSTSQTVSSEPSTRTKRGRENFIMPKHDPWRRHMLAVCPMRAYRGARAGRAAGMPTHYPLHITWSSSYCTLHAHMLSCISPKTL</sequence>
<gene>
    <name evidence="3" type="ORF">EVAR_34338_1</name>
</gene>
<reference evidence="3 4" key="1">
    <citation type="journal article" date="2019" name="Commun. Biol.">
        <title>The bagworm genome reveals a unique fibroin gene that provides high tensile strength.</title>
        <authorList>
            <person name="Kono N."/>
            <person name="Nakamura H."/>
            <person name="Ohtoshi R."/>
            <person name="Tomita M."/>
            <person name="Numata K."/>
            <person name="Arakawa K."/>
        </authorList>
    </citation>
    <scope>NUCLEOTIDE SEQUENCE [LARGE SCALE GENOMIC DNA]</scope>
</reference>
<evidence type="ECO:0000256" key="1">
    <source>
        <dbReference type="SAM" id="MobiDB-lite"/>
    </source>
</evidence>
<keyword evidence="4" id="KW-1185">Reference proteome</keyword>
<evidence type="ECO:0000256" key="2">
    <source>
        <dbReference type="SAM" id="SignalP"/>
    </source>
</evidence>
<proteinExistence type="predicted"/>
<protein>
    <submittedName>
        <fullName evidence="3">Uncharacterized protein</fullName>
    </submittedName>
</protein>
<feature type="compositionally biased region" description="Polar residues" evidence="1">
    <location>
        <begin position="45"/>
        <end position="61"/>
    </location>
</feature>
<feature type="compositionally biased region" description="Low complexity" evidence="1">
    <location>
        <begin position="68"/>
        <end position="83"/>
    </location>
</feature>
<organism evidence="3 4">
    <name type="scientific">Eumeta variegata</name>
    <name type="common">Bagworm moth</name>
    <name type="synonym">Eumeta japonica</name>
    <dbReference type="NCBI Taxonomy" id="151549"/>
    <lineage>
        <taxon>Eukaryota</taxon>
        <taxon>Metazoa</taxon>
        <taxon>Ecdysozoa</taxon>
        <taxon>Arthropoda</taxon>
        <taxon>Hexapoda</taxon>
        <taxon>Insecta</taxon>
        <taxon>Pterygota</taxon>
        <taxon>Neoptera</taxon>
        <taxon>Endopterygota</taxon>
        <taxon>Lepidoptera</taxon>
        <taxon>Glossata</taxon>
        <taxon>Ditrysia</taxon>
        <taxon>Tineoidea</taxon>
        <taxon>Psychidae</taxon>
        <taxon>Oiketicinae</taxon>
        <taxon>Eumeta</taxon>
    </lineage>
</organism>
<dbReference type="AlphaFoldDB" id="A0A4C1VFX0"/>
<keyword evidence="2" id="KW-0732">Signal</keyword>
<name>A0A4C1VFX0_EUMVA</name>
<feature type="chain" id="PRO_5020034716" evidence="2">
    <location>
        <begin position="24"/>
        <end position="163"/>
    </location>
</feature>
<dbReference type="Proteomes" id="UP000299102">
    <property type="component" value="Unassembled WGS sequence"/>
</dbReference>
<dbReference type="EMBL" id="BGZK01000320">
    <property type="protein sequence ID" value="GBP36595.1"/>
    <property type="molecule type" value="Genomic_DNA"/>
</dbReference>
<feature type="region of interest" description="Disordered" evidence="1">
    <location>
        <begin position="39"/>
        <end position="101"/>
    </location>
</feature>